<evidence type="ECO:0000313" key="2">
    <source>
        <dbReference type="Proteomes" id="UP001526225"/>
    </source>
</evidence>
<reference evidence="1 2" key="1">
    <citation type="submission" date="2022-10" db="EMBL/GenBank/DDBJ databases">
        <title>Weissella fermenti sp. nov., isolated from fermented cabbage.</title>
        <authorList>
            <person name="Lee J.K."/>
            <person name="Baek J.H."/>
            <person name="Choi D.G."/>
            <person name="Kim J.M."/>
            <person name="Jeon C.O."/>
        </authorList>
    </citation>
    <scope>NUCLEOTIDE SEQUENCE [LARGE SCALE GENOMIC DNA]</scope>
    <source>
        <strain evidence="1 2">KACC 18534</strain>
    </source>
</reference>
<dbReference type="Proteomes" id="UP001526225">
    <property type="component" value="Unassembled WGS sequence"/>
</dbReference>
<dbReference type="EMBL" id="JAOZFE010000002">
    <property type="protein sequence ID" value="MCW0952957.1"/>
    <property type="molecule type" value="Genomic_DNA"/>
</dbReference>
<proteinExistence type="predicted"/>
<name>A0ABT3E4Z1_9LACO</name>
<sequence>MYAVAMEPQVLIDILVGAKKGVIYNFTTEHRGDLLVTSYALKEAGLPSSMAGAVVQLEEIEETEDGYIWKFNPAVKLIRPFKVRGTMEIFEIEDDLINVEPTNWFNIDEENAGHEKINAWIESYLADHPEIDYIPRADIPDDIAELAKSFDDWREAYLKMIYAPTKDQKKEFRQKRYDVEDK</sequence>
<protein>
    <submittedName>
        <fullName evidence="1">Uncharacterized protein</fullName>
    </submittedName>
</protein>
<keyword evidence="2" id="KW-1185">Reference proteome</keyword>
<evidence type="ECO:0000313" key="1">
    <source>
        <dbReference type="EMBL" id="MCW0952957.1"/>
    </source>
</evidence>
<gene>
    <name evidence="1" type="ORF">OIT44_02580</name>
</gene>
<comment type="caution">
    <text evidence="1">The sequence shown here is derived from an EMBL/GenBank/DDBJ whole genome shotgun (WGS) entry which is preliminary data.</text>
</comment>
<dbReference type="RefSeq" id="WP_213408255.1">
    <property type="nucleotide sequence ID" value="NZ_CP074441.1"/>
</dbReference>
<accession>A0ABT3E4Z1</accession>
<organism evidence="1 2">
    <name type="scientific">Weissella ceti</name>
    <dbReference type="NCBI Taxonomy" id="759620"/>
    <lineage>
        <taxon>Bacteria</taxon>
        <taxon>Bacillati</taxon>
        <taxon>Bacillota</taxon>
        <taxon>Bacilli</taxon>
        <taxon>Lactobacillales</taxon>
        <taxon>Lactobacillaceae</taxon>
        <taxon>Weissella</taxon>
    </lineage>
</organism>